<reference evidence="2 3" key="1">
    <citation type="submission" date="2020-08" db="EMBL/GenBank/DDBJ databases">
        <title>Functional genomics of gut bacteria from endangered species of beetles.</title>
        <authorList>
            <person name="Carlos-Shanley C."/>
        </authorList>
    </citation>
    <scope>NUCLEOTIDE SEQUENCE [LARGE SCALE GENOMIC DNA]</scope>
    <source>
        <strain evidence="2 3">S00224</strain>
    </source>
</reference>
<sequence length="274" mass="29863">MPTPNSIAADKLSRLIGTAAAPMLLDLREDRGTTLIPASLPVPAGAIGEWTARLTGRAAIIIDEDGTRTAPGLAAWLRSDGIDAEILEGGFAAWQAATLPLLATERLPGRDAQGRTLWVTRARPKVDRIACPWLIRRFVDPAARFLFVAPGDVIETARRFDAAAFDVAHDDVFWSHRGERCTFDLMVETFGLTAFPALEHLATIVRGADTARPDIVPEAAGLLALSLGLSRVHADDLEQLEAGMPIYDALYRWCRDARSETHDWTSHKPRAVQA</sequence>
<dbReference type="Gene3D" id="3.40.250.10">
    <property type="entry name" value="Rhodanese-like domain"/>
    <property type="match status" value="1"/>
</dbReference>
<dbReference type="SUPFAM" id="SSF52821">
    <property type="entry name" value="Rhodanese/Cell cycle control phosphatase"/>
    <property type="match status" value="1"/>
</dbReference>
<dbReference type="EMBL" id="JACHLN010000002">
    <property type="protein sequence ID" value="MBB4839244.1"/>
    <property type="molecule type" value="Genomic_DNA"/>
</dbReference>
<gene>
    <name evidence="2" type="ORF">HNP52_002313</name>
</gene>
<comment type="caution">
    <text evidence="2">The sequence shown here is derived from an EMBL/GenBank/DDBJ whole genome shotgun (WGS) entry which is preliminary data.</text>
</comment>
<proteinExistence type="predicted"/>
<name>A0A7W7K1G9_9SPHN</name>
<dbReference type="RefSeq" id="WP_184166998.1">
    <property type="nucleotide sequence ID" value="NZ_JACHLN010000002.1"/>
</dbReference>
<dbReference type="AlphaFoldDB" id="A0A7W7K1G9"/>
<protein>
    <submittedName>
        <fullName evidence="2">Rhodanese-related sulfurtransferase</fullName>
    </submittedName>
</protein>
<dbReference type="GO" id="GO:0016740">
    <property type="term" value="F:transferase activity"/>
    <property type="evidence" value="ECO:0007669"/>
    <property type="project" value="UniProtKB-KW"/>
</dbReference>
<keyword evidence="2" id="KW-0808">Transferase</keyword>
<evidence type="ECO:0000313" key="2">
    <source>
        <dbReference type="EMBL" id="MBB4839244.1"/>
    </source>
</evidence>
<dbReference type="Pfam" id="PF09828">
    <property type="entry name" value="ChrB_C"/>
    <property type="match status" value="1"/>
</dbReference>
<dbReference type="InterPro" id="IPR018634">
    <property type="entry name" value="ChrB_C"/>
</dbReference>
<accession>A0A7W7K1G9</accession>
<dbReference type="InterPro" id="IPR036873">
    <property type="entry name" value="Rhodanese-like_dom_sf"/>
</dbReference>
<dbReference type="PROSITE" id="PS50206">
    <property type="entry name" value="RHODANESE_3"/>
    <property type="match status" value="1"/>
</dbReference>
<evidence type="ECO:0000259" key="1">
    <source>
        <dbReference type="PROSITE" id="PS50206"/>
    </source>
</evidence>
<evidence type="ECO:0000313" key="3">
    <source>
        <dbReference type="Proteomes" id="UP000575241"/>
    </source>
</evidence>
<dbReference type="InterPro" id="IPR001763">
    <property type="entry name" value="Rhodanese-like_dom"/>
</dbReference>
<organism evidence="2 3">
    <name type="scientific">Sphingomonas kyeonggiensis</name>
    <dbReference type="NCBI Taxonomy" id="1268553"/>
    <lineage>
        <taxon>Bacteria</taxon>
        <taxon>Pseudomonadati</taxon>
        <taxon>Pseudomonadota</taxon>
        <taxon>Alphaproteobacteria</taxon>
        <taxon>Sphingomonadales</taxon>
        <taxon>Sphingomonadaceae</taxon>
        <taxon>Sphingomonas</taxon>
    </lineage>
</organism>
<keyword evidence="3" id="KW-1185">Reference proteome</keyword>
<feature type="domain" description="Rhodanese" evidence="1">
    <location>
        <begin position="36"/>
        <end position="103"/>
    </location>
</feature>
<dbReference type="Proteomes" id="UP000575241">
    <property type="component" value="Unassembled WGS sequence"/>
</dbReference>